<evidence type="ECO:0008006" key="3">
    <source>
        <dbReference type="Google" id="ProtNLM"/>
    </source>
</evidence>
<gene>
    <name evidence="1" type="ORF">FE392_08135</name>
</gene>
<dbReference type="EMBL" id="VCDN01000026">
    <property type="protein sequence ID" value="MDX7987299.1"/>
    <property type="molecule type" value="Genomic_DNA"/>
</dbReference>
<organism evidence="1 2">
    <name type="scientific">Xenorhabdus santafensis</name>
    <dbReference type="NCBI Taxonomy" id="2582833"/>
    <lineage>
        <taxon>Bacteria</taxon>
        <taxon>Pseudomonadati</taxon>
        <taxon>Pseudomonadota</taxon>
        <taxon>Gammaproteobacteria</taxon>
        <taxon>Enterobacterales</taxon>
        <taxon>Morganellaceae</taxon>
        <taxon>Xenorhabdus</taxon>
    </lineage>
</organism>
<keyword evidence="2" id="KW-1185">Reference proteome</keyword>
<protein>
    <recommendedName>
        <fullName evidence="3">Inverse autotransporter beta-domain domain-containing protein</fullName>
    </recommendedName>
</protein>
<proteinExistence type="predicted"/>
<comment type="caution">
    <text evidence="1">The sequence shown here is derived from an EMBL/GenBank/DDBJ whole genome shotgun (WGS) entry which is preliminary data.</text>
</comment>
<dbReference type="RefSeq" id="WP_319929732.1">
    <property type="nucleotide sequence ID" value="NZ_VCDN01000026.1"/>
</dbReference>
<accession>A0ABU4S922</accession>
<reference evidence="2" key="1">
    <citation type="journal article" date="2024" name="Toxins">
        <title>Genome Sequence Analysis of Native Xenorhabdus Strains Isolated from Entomopathogenic Nematodes in Argentina.</title>
        <authorList>
            <person name="Palma L."/>
            <person name="Frizzo L."/>
            <person name="Kaiser S."/>
            <person name="Berry C."/>
            <person name="Caballero P."/>
            <person name="Bode H.B."/>
            <person name="Del Valle E.E."/>
        </authorList>
    </citation>
    <scope>NUCLEOTIDE SEQUENCE [LARGE SCALE GENOMIC DNA]</scope>
    <source>
        <strain evidence="2">12</strain>
    </source>
</reference>
<dbReference type="Proteomes" id="UP001271890">
    <property type="component" value="Unassembled WGS sequence"/>
</dbReference>
<sequence>MPNIMNFSLPKSGDLIIGQKFLFTVEILSDDDISDDATISFYNNKNIITPLNTLPLAINNDKKKAVLTVALTVNNFVSENEEIYFSVKTSLNYIKSQTLIYRARTISFNSLRLNVDNIFLKVPMSFNISKIGNILTNVHTIIRDHNGNTLSGVPVFVKSNANNQLKELFVLDSDEKKEIIINKFDGYDGFFVNSNDKGKVEFVIAPKKSLSQVIELSSIIKNATDFVPSKNPIFITVDNTQNNRQPLNIITAIGGNLKSEGESKFWVDMSPCEDYKLGDFLLFFVNNKYKHYTRILGKAKLDSCLKELPYFIFRQNELSKLDYLLLASDGDTLVKSSPADVTYRGRPNKPWTDVDRGYEPCQVYSSFNKLIKQGEVIINDTISNHDHNSDDAGLFVRIIGTNDNNDVTKAKFGSEIILTLYINSNNKTITQTFKQQIPYQPDKPGGKTVVLTFNIPYDFLSVNYSFFTHDAEIFFDYQIGDDKDRDVTYGGIWSGFIDTP</sequence>
<evidence type="ECO:0000313" key="1">
    <source>
        <dbReference type="EMBL" id="MDX7987299.1"/>
    </source>
</evidence>
<evidence type="ECO:0000313" key="2">
    <source>
        <dbReference type="Proteomes" id="UP001271890"/>
    </source>
</evidence>
<name>A0ABU4S922_9GAMM</name>